<dbReference type="FunFam" id="3.30.460.10:FF:000002">
    <property type="entry name" value="Poly(A) polymerase alpha, putative"/>
    <property type="match status" value="1"/>
</dbReference>
<evidence type="ECO:0000259" key="18">
    <source>
        <dbReference type="Pfam" id="PF20750"/>
    </source>
</evidence>
<dbReference type="InterPro" id="IPR043519">
    <property type="entry name" value="NT_sf"/>
</dbReference>
<comment type="similarity">
    <text evidence="3 11">Belongs to the poly(A) polymerase family.</text>
</comment>
<dbReference type="InterPro" id="IPR014492">
    <property type="entry name" value="PolyA_polymerase"/>
</dbReference>
<comment type="catalytic activity">
    <reaction evidence="11">
        <text>RNA(n) + ATP = RNA(n)-3'-adenine ribonucleotide + diphosphate</text>
        <dbReference type="Rhea" id="RHEA:11332"/>
        <dbReference type="Rhea" id="RHEA-COMP:14527"/>
        <dbReference type="Rhea" id="RHEA-COMP:17347"/>
        <dbReference type="ChEBI" id="CHEBI:30616"/>
        <dbReference type="ChEBI" id="CHEBI:33019"/>
        <dbReference type="ChEBI" id="CHEBI:140395"/>
        <dbReference type="ChEBI" id="CHEBI:173115"/>
        <dbReference type="EC" id="2.7.7.19"/>
    </reaction>
</comment>
<dbReference type="InterPro" id="IPR007010">
    <property type="entry name" value="PolA_pol_RNA-bd_dom"/>
</dbReference>
<comment type="function">
    <text evidence="11">Polymerase that creates the 3'-poly(A) tail of mRNA's.</text>
</comment>
<keyword evidence="4 11" id="KW-0507">mRNA processing</keyword>
<evidence type="ECO:0000256" key="11">
    <source>
        <dbReference type="PIRNR" id="PIRNR018425"/>
    </source>
</evidence>
<dbReference type="InterPro" id="IPR011068">
    <property type="entry name" value="NuclTrfase_I-like_C"/>
</dbReference>
<evidence type="ECO:0000256" key="6">
    <source>
        <dbReference type="ARBA" id="ARBA00022723"/>
    </source>
</evidence>
<dbReference type="Proteomes" id="UP000093000">
    <property type="component" value="Unassembled WGS sequence"/>
</dbReference>
<evidence type="ECO:0000256" key="7">
    <source>
        <dbReference type="ARBA" id="ARBA00022741"/>
    </source>
</evidence>
<dbReference type="PANTHER" id="PTHR10682">
    <property type="entry name" value="POLY A POLYMERASE"/>
    <property type="match status" value="1"/>
</dbReference>
<keyword evidence="7 11" id="KW-0547">Nucleotide-binding</keyword>
<evidence type="ECO:0000256" key="2">
    <source>
        <dbReference type="ARBA" id="ARBA00004123"/>
    </source>
</evidence>
<evidence type="ECO:0000256" key="14">
    <source>
        <dbReference type="SAM" id="MobiDB-lite"/>
    </source>
</evidence>
<feature type="compositionally biased region" description="Polar residues" evidence="14">
    <location>
        <begin position="563"/>
        <end position="576"/>
    </location>
</feature>
<feature type="binding site" evidence="12">
    <location>
        <position position="224"/>
    </location>
    <ligand>
        <name>ATP</name>
        <dbReference type="ChEBI" id="CHEBI:30616"/>
    </ligand>
</feature>
<keyword evidence="15" id="KW-0472">Membrane</keyword>
<dbReference type="Pfam" id="PF04928">
    <property type="entry name" value="PAP_central"/>
    <property type="match status" value="1"/>
</dbReference>
<dbReference type="OrthoDB" id="412748at2759"/>
<feature type="domain" description="Poly(A) polymerase nucleotidyltransferase" evidence="18">
    <location>
        <begin position="8"/>
        <end position="201"/>
    </location>
</feature>
<dbReference type="Pfam" id="PF04926">
    <property type="entry name" value="PAP_RNA-bind"/>
    <property type="match status" value="1"/>
</dbReference>
<feature type="binding site" evidence="13">
    <location>
        <position position="102"/>
    </location>
    <ligand>
        <name>Mg(2+)</name>
        <dbReference type="ChEBI" id="CHEBI:18420"/>
        <label>2</label>
        <note>catalytic</note>
    </ligand>
</feature>
<dbReference type="GO" id="GO:0031123">
    <property type="term" value="P:RNA 3'-end processing"/>
    <property type="evidence" value="ECO:0007669"/>
    <property type="project" value="InterPro"/>
</dbReference>
<dbReference type="Gene3D" id="3.30.460.10">
    <property type="entry name" value="Beta Polymerase, domain 2"/>
    <property type="match status" value="1"/>
</dbReference>
<sequence length="576" mass="65387">MRTQKYPGITEPLSLQSPTATDISMTDSLELCLQQNNMYEPPERIQQREAALHHLEKITKHFVRIVCQRKGLSKEKAEKAGGAIFTFGSYKLGVNSIDADIDTLCVVPCHVERRDFFIDMLALLKSTSCISDIMPVPDSFVPVIKFKYKDISIDLVCARLTLSEVPQDINLQNTHLLVGLDDKCVRSINGTRVAEDIMSLVPNLNTFRIALRCIKLWAERRAIYSNVLGFFGGVAWAILVARVCQLYPHATASVIVSKFFRIMTEWNWAAAPVILRHIEEGPPLSSSLRPWNNRVNMIDRSHRMPVITPSYPSMCATHNVTASTQRIILGEFAIANDIVDQILKGEASWSHLFSTHTFFQNYKYYLQVVVSCDHYHGFLSWAGFVEAKLRLLVTKLETVPAIALVHPYVHGLKREHLCQTSDDVWAVTHGQIFTPSQTVRRRKPAKIYTKTFYLGLYIRMRSDSRTLDLTRPICEFSRSIKSWSDYDNNHMGMIVENVKCSDLPEEVRTQMNHASTISKRALSKSPSPKLQPISPFIQEKQDVKKNVNKKPKTSNKNTEHSKSNNTNGSLMMTTSV</sequence>
<evidence type="ECO:0000259" key="16">
    <source>
        <dbReference type="Pfam" id="PF04926"/>
    </source>
</evidence>
<evidence type="ECO:0000256" key="5">
    <source>
        <dbReference type="ARBA" id="ARBA00022679"/>
    </source>
</evidence>
<dbReference type="InterPro" id="IPR007012">
    <property type="entry name" value="PolA_pol_cen_dom"/>
</dbReference>
<keyword evidence="9 13" id="KW-0460">Magnesium</keyword>
<dbReference type="PIRSF" id="PIRSF018425">
    <property type="entry name" value="PolyA_polymerase"/>
    <property type="match status" value="1"/>
</dbReference>
<evidence type="ECO:0000256" key="3">
    <source>
        <dbReference type="ARBA" id="ARBA00010912"/>
    </source>
</evidence>
<name>A0A1C7N2K4_9FUNG</name>
<comment type="caution">
    <text evidence="19">The sequence shown here is derived from an EMBL/GenBank/DDBJ whole genome shotgun (WGS) entry which is preliminary data.</text>
</comment>
<feature type="binding site" evidence="12">
    <location>
        <begin position="100"/>
        <end position="102"/>
    </location>
    <ligand>
        <name>ATP</name>
        <dbReference type="ChEBI" id="CHEBI:30616"/>
    </ligand>
</feature>
<dbReference type="STRING" id="101091.A0A1C7N2K4"/>
<evidence type="ECO:0000313" key="19">
    <source>
        <dbReference type="EMBL" id="OBZ83241.1"/>
    </source>
</evidence>
<feature type="binding site" evidence="12">
    <location>
        <position position="215"/>
    </location>
    <ligand>
        <name>ATP</name>
        <dbReference type="ChEBI" id="CHEBI:30616"/>
    </ligand>
</feature>
<evidence type="ECO:0000256" key="4">
    <source>
        <dbReference type="ARBA" id="ARBA00022664"/>
    </source>
</evidence>
<comment type="cofactor">
    <cofactor evidence="1">
        <name>Mn(2+)</name>
        <dbReference type="ChEBI" id="CHEBI:29035"/>
    </cofactor>
</comment>
<dbReference type="InterPro" id="IPR048840">
    <property type="entry name" value="PolA_pol_NTPase"/>
</dbReference>
<proteinExistence type="inferred from homology"/>
<dbReference type="Gene3D" id="1.10.1410.10">
    <property type="match status" value="1"/>
</dbReference>
<dbReference type="Pfam" id="PF20750">
    <property type="entry name" value="PAP_NTPase"/>
    <property type="match status" value="1"/>
</dbReference>
<feature type="binding site" evidence="13">
    <location>
        <position position="102"/>
    </location>
    <ligand>
        <name>Mg(2+)</name>
        <dbReference type="ChEBI" id="CHEBI:18420"/>
        <label>1</label>
        <note>catalytic</note>
    </ligand>
</feature>
<dbReference type="Gene3D" id="3.30.70.590">
    <property type="entry name" value="Poly(A) polymerase predicted RNA binding domain"/>
    <property type="match status" value="1"/>
</dbReference>
<dbReference type="EMBL" id="LUGH01000697">
    <property type="protein sequence ID" value="OBZ83241.1"/>
    <property type="molecule type" value="Genomic_DNA"/>
</dbReference>
<dbReference type="GO" id="GO:0003723">
    <property type="term" value="F:RNA binding"/>
    <property type="evidence" value="ECO:0007669"/>
    <property type="project" value="UniProtKB-UniRule"/>
</dbReference>
<keyword evidence="8 11" id="KW-0067">ATP-binding</keyword>
<accession>A0A1C7N2K4</accession>
<dbReference type="PANTHER" id="PTHR10682:SF10">
    <property type="entry name" value="POLYNUCLEOTIDE ADENYLYLTRANSFERASE"/>
    <property type="match status" value="1"/>
</dbReference>
<dbReference type="EC" id="2.7.7.19" evidence="11"/>
<keyword evidence="5 11" id="KW-0808">Transferase</keyword>
<feature type="binding site" evidence="12">
    <location>
        <begin position="87"/>
        <end position="89"/>
    </location>
    <ligand>
        <name>ATP</name>
        <dbReference type="ChEBI" id="CHEBI:30616"/>
    </ligand>
</feature>
<keyword evidence="20" id="KW-1185">Reference proteome</keyword>
<dbReference type="GO" id="GO:0005524">
    <property type="term" value="F:ATP binding"/>
    <property type="evidence" value="ECO:0007669"/>
    <property type="project" value="UniProtKB-UniRule"/>
</dbReference>
<evidence type="ECO:0000259" key="17">
    <source>
        <dbReference type="Pfam" id="PF04928"/>
    </source>
</evidence>
<feature type="domain" description="Poly(A) polymerase RNA-binding" evidence="16">
    <location>
        <begin position="357"/>
        <end position="512"/>
    </location>
</feature>
<reference evidence="19 20" key="1">
    <citation type="submission" date="2016-03" db="EMBL/GenBank/DDBJ databases">
        <title>Choanephora cucurbitarum.</title>
        <authorList>
            <person name="Min B."/>
            <person name="Park H."/>
            <person name="Park J.-H."/>
            <person name="Shin H.-D."/>
            <person name="Choi I.-G."/>
        </authorList>
    </citation>
    <scope>NUCLEOTIDE SEQUENCE [LARGE SCALE GENOMIC DNA]</scope>
    <source>
        <strain evidence="19 20">KUS-F28377</strain>
    </source>
</reference>
<gene>
    <name evidence="19" type="primary">pla1_0</name>
    <name evidence="19" type="ORF">A0J61_08709</name>
</gene>
<protein>
    <recommendedName>
        <fullName evidence="11">Poly(A) polymerase</fullName>
        <ecNumber evidence="11">2.7.7.19</ecNumber>
    </recommendedName>
</protein>
<dbReference type="AlphaFoldDB" id="A0A1C7N2K4"/>
<dbReference type="SUPFAM" id="SSF55003">
    <property type="entry name" value="PAP/Archaeal CCA-adding enzyme, C-terminal domain"/>
    <property type="match status" value="1"/>
</dbReference>
<evidence type="ECO:0000256" key="10">
    <source>
        <dbReference type="ARBA" id="ARBA00023242"/>
    </source>
</evidence>
<dbReference type="FunFam" id="1.10.1410.10:FF:000001">
    <property type="entry name" value="Putative poly(A) polymerase gamma"/>
    <property type="match status" value="1"/>
</dbReference>
<keyword evidence="10 11" id="KW-0539">Nucleus</keyword>
<feature type="region of interest" description="Disordered" evidence="14">
    <location>
        <begin position="517"/>
        <end position="576"/>
    </location>
</feature>
<keyword evidence="6 13" id="KW-0479">Metal-binding</keyword>
<organism evidence="19 20">
    <name type="scientific">Choanephora cucurbitarum</name>
    <dbReference type="NCBI Taxonomy" id="101091"/>
    <lineage>
        <taxon>Eukaryota</taxon>
        <taxon>Fungi</taxon>
        <taxon>Fungi incertae sedis</taxon>
        <taxon>Mucoromycota</taxon>
        <taxon>Mucoromycotina</taxon>
        <taxon>Mucoromycetes</taxon>
        <taxon>Mucorales</taxon>
        <taxon>Mucorineae</taxon>
        <taxon>Choanephoraceae</taxon>
        <taxon>Choanephoroideae</taxon>
        <taxon>Choanephora</taxon>
    </lineage>
</organism>
<feature type="binding site" evidence="13">
    <location>
        <position position="100"/>
    </location>
    <ligand>
        <name>Mg(2+)</name>
        <dbReference type="ChEBI" id="CHEBI:18420"/>
        <label>2</label>
        <note>catalytic</note>
    </ligand>
</feature>
<feature type="binding site" evidence="13">
    <location>
        <position position="154"/>
    </location>
    <ligand>
        <name>Mg(2+)</name>
        <dbReference type="ChEBI" id="CHEBI:18420"/>
        <label>2</label>
        <note>catalytic</note>
    </ligand>
</feature>
<evidence type="ECO:0000256" key="8">
    <source>
        <dbReference type="ARBA" id="ARBA00022840"/>
    </source>
</evidence>
<dbReference type="SUPFAM" id="SSF81301">
    <property type="entry name" value="Nucleotidyltransferase"/>
    <property type="match status" value="1"/>
</dbReference>
<evidence type="ECO:0000256" key="9">
    <source>
        <dbReference type="ARBA" id="ARBA00022842"/>
    </source>
</evidence>
<keyword evidence="15" id="KW-0812">Transmembrane</keyword>
<evidence type="ECO:0000256" key="1">
    <source>
        <dbReference type="ARBA" id="ARBA00001936"/>
    </source>
</evidence>
<keyword evidence="15" id="KW-1133">Transmembrane helix</keyword>
<evidence type="ECO:0000313" key="20">
    <source>
        <dbReference type="Proteomes" id="UP000093000"/>
    </source>
</evidence>
<dbReference type="InParanoid" id="A0A1C7N2K4"/>
<feature type="domain" description="Poly(A) polymerase central" evidence="17">
    <location>
        <begin position="206"/>
        <end position="354"/>
    </location>
</feature>
<dbReference type="GO" id="GO:0005634">
    <property type="term" value="C:nucleus"/>
    <property type="evidence" value="ECO:0007669"/>
    <property type="project" value="UniProtKB-SubCell"/>
</dbReference>
<comment type="subcellular location">
    <subcellularLocation>
        <location evidence="2 11">Nucleus</location>
    </subcellularLocation>
</comment>
<feature type="transmembrane region" description="Helical" evidence="15">
    <location>
        <begin position="222"/>
        <end position="241"/>
    </location>
</feature>
<dbReference type="GO" id="GO:1990817">
    <property type="term" value="F:poly(A) RNA polymerase activity"/>
    <property type="evidence" value="ECO:0007669"/>
    <property type="project" value="UniProtKB-UniRule"/>
</dbReference>
<feature type="binding site" evidence="12">
    <location>
        <begin position="233"/>
        <end position="234"/>
    </location>
    <ligand>
        <name>ATP</name>
        <dbReference type="ChEBI" id="CHEBI:30616"/>
    </ligand>
</feature>
<evidence type="ECO:0000256" key="12">
    <source>
        <dbReference type="PIRSR" id="PIRSR018425-1"/>
    </source>
</evidence>
<dbReference type="SUPFAM" id="SSF81631">
    <property type="entry name" value="PAP/OAS1 substrate-binding domain"/>
    <property type="match status" value="1"/>
</dbReference>
<evidence type="ECO:0000256" key="13">
    <source>
        <dbReference type="PIRSR" id="PIRSR018425-2"/>
    </source>
</evidence>
<dbReference type="GO" id="GO:0046872">
    <property type="term" value="F:metal ion binding"/>
    <property type="evidence" value="ECO:0007669"/>
    <property type="project" value="UniProtKB-KW"/>
</dbReference>
<feature type="compositionally biased region" description="Polar residues" evidence="14">
    <location>
        <begin position="517"/>
        <end position="528"/>
    </location>
</feature>
<comment type="cofactor">
    <cofactor evidence="13">
        <name>Mg(2+)</name>
        <dbReference type="ChEBI" id="CHEBI:18420"/>
    </cofactor>
    <text evidence="13">Binds 2 magnesium ions. Also active with manganese.</text>
</comment>
<dbReference type="GO" id="GO:0006397">
    <property type="term" value="P:mRNA processing"/>
    <property type="evidence" value="ECO:0007669"/>
    <property type="project" value="UniProtKB-KW"/>
</dbReference>
<feature type="binding site" evidence="13">
    <location>
        <position position="100"/>
    </location>
    <ligand>
        <name>Mg(2+)</name>
        <dbReference type="ChEBI" id="CHEBI:18420"/>
        <label>1</label>
        <note>catalytic</note>
    </ligand>
</feature>
<evidence type="ECO:0000256" key="15">
    <source>
        <dbReference type="SAM" id="Phobius"/>
    </source>
</evidence>
<dbReference type="CDD" id="cd05402">
    <property type="entry name" value="NT_PAP_TUTase"/>
    <property type="match status" value="1"/>
</dbReference>
<feature type="binding site" evidence="12">
    <location>
        <position position="154"/>
    </location>
    <ligand>
        <name>ATP</name>
        <dbReference type="ChEBI" id="CHEBI:30616"/>
    </ligand>
</feature>